<evidence type="ECO:0000313" key="2">
    <source>
        <dbReference type="Proteomes" id="UP001201812"/>
    </source>
</evidence>
<dbReference type="EMBL" id="JAKKPZ010000059">
    <property type="protein sequence ID" value="KAI1705200.1"/>
    <property type="molecule type" value="Genomic_DNA"/>
</dbReference>
<gene>
    <name evidence="1" type="ORF">DdX_13805</name>
</gene>
<evidence type="ECO:0000313" key="1">
    <source>
        <dbReference type="EMBL" id="KAI1705200.1"/>
    </source>
</evidence>
<name>A0AAD4MY95_9BILA</name>
<organism evidence="1 2">
    <name type="scientific">Ditylenchus destructor</name>
    <dbReference type="NCBI Taxonomy" id="166010"/>
    <lineage>
        <taxon>Eukaryota</taxon>
        <taxon>Metazoa</taxon>
        <taxon>Ecdysozoa</taxon>
        <taxon>Nematoda</taxon>
        <taxon>Chromadorea</taxon>
        <taxon>Rhabditida</taxon>
        <taxon>Tylenchina</taxon>
        <taxon>Tylenchomorpha</taxon>
        <taxon>Sphaerularioidea</taxon>
        <taxon>Anguinidae</taxon>
        <taxon>Anguininae</taxon>
        <taxon>Ditylenchus</taxon>
    </lineage>
</organism>
<sequence>MQSHAMAHKAVVVFCNHGQDITVILTLNNIRQSEVHLDLEQQESCTAKCKSDDDSSFEQFFEDIDNGNYARGEIVDYFESSVIDETQPNKCNNKEIRIFVTSLETLKQVELYVLPSESIQLIMNRARAGMDELVPKQEDRLLVKESDGFYKIMNKAYPISAYNILADSVLVIAALNTLHIIDATMAEAQVKNIVFVSGDEGMNNISKACVDSMA</sequence>
<keyword evidence="2" id="KW-1185">Reference proteome</keyword>
<protein>
    <submittedName>
        <fullName evidence="1">Uncharacterized protein</fullName>
    </submittedName>
</protein>
<reference evidence="1" key="1">
    <citation type="submission" date="2022-01" db="EMBL/GenBank/DDBJ databases">
        <title>Genome Sequence Resource for Two Populations of Ditylenchus destructor, the Migratory Endoparasitic Phytonematode.</title>
        <authorList>
            <person name="Zhang H."/>
            <person name="Lin R."/>
            <person name="Xie B."/>
        </authorList>
    </citation>
    <scope>NUCLEOTIDE SEQUENCE</scope>
    <source>
        <strain evidence="1">BazhouSP</strain>
    </source>
</reference>
<proteinExistence type="predicted"/>
<dbReference type="AlphaFoldDB" id="A0AAD4MY95"/>
<dbReference type="Proteomes" id="UP001201812">
    <property type="component" value="Unassembled WGS sequence"/>
</dbReference>
<comment type="caution">
    <text evidence="1">The sequence shown here is derived from an EMBL/GenBank/DDBJ whole genome shotgun (WGS) entry which is preliminary data.</text>
</comment>
<accession>A0AAD4MY95</accession>